<dbReference type="InterPro" id="IPR042188">
    <property type="entry name" value="MmgE/PrpD_sf_2"/>
</dbReference>
<comment type="caution">
    <text evidence="4">The sequence shown here is derived from an EMBL/GenBank/DDBJ whole genome shotgun (WGS) entry which is preliminary data.</text>
</comment>
<dbReference type="InterPro" id="IPR042183">
    <property type="entry name" value="MmgE/PrpD_sf_1"/>
</dbReference>
<feature type="domain" description="MmgE/PrpD C-terminal" evidence="3">
    <location>
        <begin position="263"/>
        <end position="422"/>
    </location>
</feature>
<protein>
    <submittedName>
        <fullName evidence="4">MmgE/PrpD family protein</fullName>
    </submittedName>
</protein>
<evidence type="ECO:0000259" key="2">
    <source>
        <dbReference type="Pfam" id="PF03972"/>
    </source>
</evidence>
<dbReference type="InterPro" id="IPR045336">
    <property type="entry name" value="MmgE_PrpD_N"/>
</dbReference>
<dbReference type="InterPro" id="IPR005656">
    <property type="entry name" value="MmgE_PrpD"/>
</dbReference>
<organism evidence="4 5">
    <name type="scientific">Arthrobacter gandavensis</name>
    <dbReference type="NCBI Taxonomy" id="169960"/>
    <lineage>
        <taxon>Bacteria</taxon>
        <taxon>Bacillati</taxon>
        <taxon>Actinomycetota</taxon>
        <taxon>Actinomycetes</taxon>
        <taxon>Micrococcales</taxon>
        <taxon>Micrococcaceae</taxon>
        <taxon>Arthrobacter</taxon>
    </lineage>
</organism>
<evidence type="ECO:0000259" key="3">
    <source>
        <dbReference type="Pfam" id="PF19305"/>
    </source>
</evidence>
<dbReference type="SUPFAM" id="SSF103378">
    <property type="entry name" value="2-methylcitrate dehydratase PrpD"/>
    <property type="match status" value="1"/>
</dbReference>
<dbReference type="EMBL" id="BAAALV010000002">
    <property type="protein sequence ID" value="GAA1906440.1"/>
    <property type="molecule type" value="Genomic_DNA"/>
</dbReference>
<reference evidence="5" key="1">
    <citation type="journal article" date="2019" name="Int. J. Syst. Evol. Microbiol.">
        <title>The Global Catalogue of Microorganisms (GCM) 10K type strain sequencing project: providing services to taxonomists for standard genome sequencing and annotation.</title>
        <authorList>
            <consortium name="The Broad Institute Genomics Platform"/>
            <consortium name="The Broad Institute Genome Sequencing Center for Infectious Disease"/>
            <person name="Wu L."/>
            <person name="Ma J."/>
        </authorList>
    </citation>
    <scope>NUCLEOTIDE SEQUENCE [LARGE SCALE GENOMIC DNA]</scope>
    <source>
        <strain evidence="5">JCM 13316</strain>
    </source>
</reference>
<evidence type="ECO:0000256" key="1">
    <source>
        <dbReference type="ARBA" id="ARBA00006174"/>
    </source>
</evidence>
<dbReference type="Pfam" id="PF03972">
    <property type="entry name" value="MmgE_PrpD_N"/>
    <property type="match status" value="1"/>
</dbReference>
<dbReference type="Proteomes" id="UP001500784">
    <property type="component" value="Unassembled WGS sequence"/>
</dbReference>
<comment type="similarity">
    <text evidence="1">Belongs to the PrpD family.</text>
</comment>
<feature type="domain" description="MmgE/PrpD N-terminal" evidence="2">
    <location>
        <begin position="20"/>
        <end position="233"/>
    </location>
</feature>
<evidence type="ECO:0000313" key="4">
    <source>
        <dbReference type="EMBL" id="GAA1906440.1"/>
    </source>
</evidence>
<keyword evidence="5" id="KW-1185">Reference proteome</keyword>
<sequence>MAGQLGKWAVGAGLGVAPPRMEKVLDSIVDTVGVTVLGLAQPDLDPVSALVPLLRSGVPFWDGTAASTAPGAAFLNATAGHLLDFDDTHYQIHGHPSTVVLPAVFAAAPTGASGASIVRGYLAGLGAMSAVAALYGPEHYSRGWHSTSTCGVVGAAVGSAVVRGQPAAAVANAISISISMTQGVRANFGTLMKPIHAGLAARAGVEASMLSEAGVTASPVALDGRYGGTALFGERGSQSQLLSAEALQQVAAGAADDLGIKLYPCCRGSHLAIDAALDAAADLPKGTVIDRIELLVPWGTRTALLYDEPASGMEAKFSLPYAVATALVRGTPRMEHFTDAAVREPAVRMLMDTIDITEDTARGDLSATMDGRYADLVLFLRGGGLRRVRVENARGSAERPLTPAEVDEKFMSTAGSVLHVDKACELLARLRQLVHLPSVDGLFRN</sequence>
<dbReference type="InterPro" id="IPR036148">
    <property type="entry name" value="MmgE/PrpD_sf"/>
</dbReference>
<accession>A0ABP5AAG9</accession>
<dbReference type="PANTHER" id="PTHR16943:SF8">
    <property type="entry name" value="2-METHYLCITRATE DEHYDRATASE"/>
    <property type="match status" value="1"/>
</dbReference>
<dbReference type="Gene3D" id="3.30.1330.120">
    <property type="entry name" value="2-methylcitrate dehydratase PrpD"/>
    <property type="match status" value="1"/>
</dbReference>
<dbReference type="InterPro" id="IPR045337">
    <property type="entry name" value="MmgE_PrpD_C"/>
</dbReference>
<gene>
    <name evidence="4" type="ORF">GCM10009688_07970</name>
</gene>
<proteinExistence type="inferred from homology"/>
<evidence type="ECO:0000313" key="5">
    <source>
        <dbReference type="Proteomes" id="UP001500784"/>
    </source>
</evidence>
<dbReference type="Pfam" id="PF19305">
    <property type="entry name" value="MmgE_PrpD_C"/>
    <property type="match status" value="1"/>
</dbReference>
<dbReference type="PANTHER" id="PTHR16943">
    <property type="entry name" value="2-METHYLCITRATE DEHYDRATASE-RELATED"/>
    <property type="match status" value="1"/>
</dbReference>
<dbReference type="Gene3D" id="1.10.4100.10">
    <property type="entry name" value="2-methylcitrate dehydratase PrpD"/>
    <property type="match status" value="1"/>
</dbReference>
<name>A0ABP5AAG9_9MICC</name>